<evidence type="ECO:0000256" key="16">
    <source>
        <dbReference type="PIRSR" id="PIRSR006404-2"/>
    </source>
</evidence>
<evidence type="ECO:0000256" key="2">
    <source>
        <dbReference type="ARBA" id="ARBA00007931"/>
    </source>
</evidence>
<dbReference type="RefSeq" id="WP_207298889.1">
    <property type="nucleotide sequence ID" value="NZ_CP071444.1"/>
</dbReference>
<evidence type="ECO:0000256" key="3">
    <source>
        <dbReference type="ARBA" id="ARBA00022475"/>
    </source>
</evidence>
<dbReference type="Gene3D" id="3.10.580.10">
    <property type="entry name" value="CBS-domain"/>
    <property type="match status" value="1"/>
</dbReference>
<feature type="active site" evidence="15">
    <location>
        <position position="68"/>
    </location>
</feature>
<dbReference type="CDD" id="cd06164">
    <property type="entry name" value="S2P-M50_SpoIVFB_CBS"/>
    <property type="match status" value="1"/>
</dbReference>
<comment type="cofactor">
    <cofactor evidence="14 16">
        <name>Zn(2+)</name>
        <dbReference type="ChEBI" id="CHEBI:29105"/>
    </cofactor>
    <text evidence="14 16">Binds 1 zinc ion per subunit.</text>
</comment>
<dbReference type="PROSITE" id="PS51371">
    <property type="entry name" value="CBS"/>
    <property type="match status" value="1"/>
</dbReference>
<keyword evidence="6 14" id="KW-0479">Metal-binding</keyword>
<dbReference type="AlphaFoldDB" id="A0A974XCY9"/>
<gene>
    <name evidence="19" type="ORF">J0B03_06805</name>
</gene>
<feature type="transmembrane region" description="Helical" evidence="14">
    <location>
        <begin position="109"/>
        <end position="128"/>
    </location>
</feature>
<keyword evidence="11 14" id="KW-0482">Metalloprotease</keyword>
<dbReference type="EMBL" id="CP071444">
    <property type="protein sequence ID" value="QSX07547.1"/>
    <property type="molecule type" value="Genomic_DNA"/>
</dbReference>
<dbReference type="InterPro" id="IPR000644">
    <property type="entry name" value="CBS_dom"/>
</dbReference>
<keyword evidence="3 14" id="KW-1003">Cell membrane</keyword>
<evidence type="ECO:0000256" key="9">
    <source>
        <dbReference type="ARBA" id="ARBA00022833"/>
    </source>
</evidence>
<dbReference type="SUPFAM" id="SSF54631">
    <property type="entry name" value="CBS-domain pair"/>
    <property type="match status" value="1"/>
</dbReference>
<keyword evidence="20" id="KW-1185">Reference proteome</keyword>
<evidence type="ECO:0000256" key="13">
    <source>
        <dbReference type="ARBA" id="ARBA00023136"/>
    </source>
</evidence>
<proteinExistence type="inferred from homology"/>
<feature type="transmembrane region" description="Helical" evidence="14">
    <location>
        <begin position="140"/>
        <end position="165"/>
    </location>
</feature>
<evidence type="ECO:0000256" key="5">
    <source>
        <dbReference type="ARBA" id="ARBA00022692"/>
    </source>
</evidence>
<evidence type="ECO:0000256" key="11">
    <source>
        <dbReference type="ARBA" id="ARBA00023049"/>
    </source>
</evidence>
<evidence type="ECO:0000313" key="19">
    <source>
        <dbReference type="EMBL" id="QSX07547.1"/>
    </source>
</evidence>
<dbReference type="Pfam" id="PF00571">
    <property type="entry name" value="CBS"/>
    <property type="match status" value="1"/>
</dbReference>
<dbReference type="Pfam" id="PF02163">
    <property type="entry name" value="Peptidase_M50"/>
    <property type="match status" value="2"/>
</dbReference>
<dbReference type="GO" id="GO:0006508">
    <property type="term" value="P:proteolysis"/>
    <property type="evidence" value="ECO:0007669"/>
    <property type="project" value="UniProtKB-KW"/>
</dbReference>
<dbReference type="GO" id="GO:0008237">
    <property type="term" value="F:metallopeptidase activity"/>
    <property type="evidence" value="ECO:0007669"/>
    <property type="project" value="UniProtKB-UniRule"/>
</dbReference>
<feature type="binding site" evidence="16">
    <location>
        <position position="71"/>
    </location>
    <ligand>
        <name>Zn(2+)</name>
        <dbReference type="ChEBI" id="CHEBI:29105"/>
        <note>catalytic</note>
    </ligand>
</feature>
<dbReference type="Proteomes" id="UP000663499">
    <property type="component" value="Chromosome"/>
</dbReference>
<dbReference type="GO" id="GO:0046872">
    <property type="term" value="F:metal ion binding"/>
    <property type="evidence" value="ECO:0007669"/>
    <property type="project" value="UniProtKB-UniRule"/>
</dbReference>
<keyword evidence="5 14" id="KW-0812">Transmembrane</keyword>
<evidence type="ECO:0000313" key="20">
    <source>
        <dbReference type="Proteomes" id="UP000663499"/>
    </source>
</evidence>
<evidence type="ECO:0000256" key="6">
    <source>
        <dbReference type="ARBA" id="ARBA00022723"/>
    </source>
</evidence>
<dbReference type="KEGG" id="alka:J0B03_06805"/>
<dbReference type="InterPro" id="IPR046342">
    <property type="entry name" value="CBS_dom_sf"/>
</dbReference>
<dbReference type="GO" id="GO:0005886">
    <property type="term" value="C:plasma membrane"/>
    <property type="evidence" value="ECO:0007669"/>
    <property type="project" value="UniProtKB-SubCell"/>
</dbReference>
<feature type="transmembrane region" description="Helical" evidence="14">
    <location>
        <begin position="44"/>
        <end position="66"/>
    </location>
</feature>
<dbReference type="PIRSF" id="PIRSF006404">
    <property type="entry name" value="UCP006404_Pept_M50_CBS"/>
    <property type="match status" value="1"/>
</dbReference>
<dbReference type="PANTHER" id="PTHR39188:SF3">
    <property type="entry name" value="STAGE IV SPORULATION PROTEIN FB"/>
    <property type="match status" value="1"/>
</dbReference>
<dbReference type="InterPro" id="IPR008915">
    <property type="entry name" value="Peptidase_M50"/>
</dbReference>
<keyword evidence="4 14" id="KW-0645">Protease</keyword>
<evidence type="ECO:0000256" key="10">
    <source>
        <dbReference type="ARBA" id="ARBA00022989"/>
    </source>
</evidence>
<evidence type="ECO:0000256" key="4">
    <source>
        <dbReference type="ARBA" id="ARBA00022670"/>
    </source>
</evidence>
<dbReference type="InterPro" id="IPR016483">
    <property type="entry name" value="UCP006404_Pept_M50_CBS"/>
</dbReference>
<accession>A0A974XCY9</accession>
<keyword evidence="12 17" id="KW-0129">CBS domain</keyword>
<keyword evidence="8 14" id="KW-0378">Hydrolase</keyword>
<evidence type="ECO:0000256" key="8">
    <source>
        <dbReference type="ARBA" id="ARBA00022801"/>
    </source>
</evidence>
<comment type="similarity">
    <text evidence="2 14">Belongs to the peptidase M50B family.</text>
</comment>
<keyword evidence="13 14" id="KW-0472">Membrane</keyword>
<evidence type="ECO:0000256" key="12">
    <source>
        <dbReference type="ARBA" id="ARBA00023122"/>
    </source>
</evidence>
<comment type="subcellular location">
    <subcellularLocation>
        <location evidence="1 14">Cell membrane</location>
        <topology evidence="1 14">Multi-pass membrane protein</topology>
    </subcellularLocation>
</comment>
<feature type="binding site" evidence="16">
    <location>
        <position position="166"/>
    </location>
    <ligand>
        <name>Zn(2+)</name>
        <dbReference type="ChEBI" id="CHEBI:29105"/>
        <note>catalytic</note>
    </ligand>
</feature>
<feature type="domain" description="CBS" evidence="18">
    <location>
        <begin position="314"/>
        <end position="374"/>
    </location>
</feature>
<evidence type="ECO:0000259" key="18">
    <source>
        <dbReference type="PROSITE" id="PS51371"/>
    </source>
</evidence>
<sequence length="389" mass="43339">MKNSFEIGKIKGISIEINISWIVIFALLTYALATSYLPMNFEGVAATTAWMIAVIMALLFFSSVLLHELAHSLVALREGTEVKKITLFIFGGLAQIEQDADEPGKEFRIAIAGPATSLILGGVFLLAGELLARLGGPALIYVPLGYLSMVNFILALFNLVPAFPLDGGRVLRAIIWKKTKDRKKATRIASMTGTFFGYLLIFNGVFLAFSGNFLNGLWMLFIGWFITQAAQTSYQQVMMSDLFNKICVREFMTKNVVEVAYFTDIKTLTEDYFYKYKYSIFPVRRINEIMGIIGVEQVRRLDRTLWDETTVGSMAQPLGEDLVVAPGDCVSKAMEKVFRNGVGRVLVMEEGELLGIVSRTDILNYLHIHSMLGSGKDRVGLDLDKGEDR</sequence>
<dbReference type="SMART" id="SM00116">
    <property type="entry name" value="CBS"/>
    <property type="match status" value="1"/>
</dbReference>
<keyword evidence="10 14" id="KW-1133">Transmembrane helix</keyword>
<evidence type="ECO:0000256" key="7">
    <source>
        <dbReference type="ARBA" id="ARBA00022737"/>
    </source>
</evidence>
<evidence type="ECO:0000256" key="14">
    <source>
        <dbReference type="PIRNR" id="PIRNR006404"/>
    </source>
</evidence>
<reference evidence="19" key="1">
    <citation type="submission" date="2021-03" db="EMBL/GenBank/DDBJ databases">
        <title>Alkalibacter marinus sp. nov., isolated from tidal flat sediment.</title>
        <authorList>
            <person name="Namirimu T."/>
            <person name="Yang J.-A."/>
            <person name="Yang S.-H."/>
            <person name="Kim Y.-J."/>
            <person name="Kwon K.K."/>
        </authorList>
    </citation>
    <scope>NUCLEOTIDE SEQUENCE</scope>
    <source>
        <strain evidence="19">ES005</strain>
    </source>
</reference>
<feature type="binding site" evidence="16">
    <location>
        <position position="67"/>
    </location>
    <ligand>
        <name>Zn(2+)</name>
        <dbReference type="ChEBI" id="CHEBI:29105"/>
        <note>catalytic</note>
    </ligand>
</feature>
<feature type="transmembrane region" description="Helical" evidence="14">
    <location>
        <begin position="186"/>
        <end position="207"/>
    </location>
</feature>
<keyword evidence="7" id="KW-0677">Repeat</keyword>
<evidence type="ECO:0000256" key="1">
    <source>
        <dbReference type="ARBA" id="ARBA00004651"/>
    </source>
</evidence>
<feature type="transmembrane region" description="Helical" evidence="14">
    <location>
        <begin position="12"/>
        <end position="32"/>
    </location>
</feature>
<protein>
    <recommendedName>
        <fullName evidence="14">Zinc metalloprotease</fullName>
    </recommendedName>
</protein>
<evidence type="ECO:0000256" key="15">
    <source>
        <dbReference type="PIRSR" id="PIRSR006404-1"/>
    </source>
</evidence>
<evidence type="ECO:0000256" key="17">
    <source>
        <dbReference type="PROSITE-ProRule" id="PRU00703"/>
    </source>
</evidence>
<name>A0A974XCY9_9FIRM</name>
<keyword evidence="9 14" id="KW-0862">Zinc</keyword>
<dbReference type="PANTHER" id="PTHR39188">
    <property type="entry name" value="MEMBRANE-ASSOCIATED ZINC METALLOPROTEASE M50B"/>
    <property type="match status" value="1"/>
</dbReference>
<organism evidence="19 20">
    <name type="scientific">Alkalibacter rhizosphaerae</name>
    <dbReference type="NCBI Taxonomy" id="2815577"/>
    <lineage>
        <taxon>Bacteria</taxon>
        <taxon>Bacillati</taxon>
        <taxon>Bacillota</taxon>
        <taxon>Clostridia</taxon>
        <taxon>Eubacteriales</taxon>
        <taxon>Eubacteriaceae</taxon>
        <taxon>Alkalibacter</taxon>
    </lineage>
</organism>